<evidence type="ECO:0008006" key="4">
    <source>
        <dbReference type="Google" id="ProtNLM"/>
    </source>
</evidence>
<keyword evidence="3" id="KW-1185">Reference proteome</keyword>
<comment type="caution">
    <text evidence="2">The sequence shown here is derived from an EMBL/GenBank/DDBJ whole genome shotgun (WGS) entry which is preliminary data.</text>
</comment>
<evidence type="ECO:0000313" key="3">
    <source>
        <dbReference type="Proteomes" id="UP001607069"/>
    </source>
</evidence>
<keyword evidence="1" id="KW-0472">Membrane</keyword>
<name>A0ABW7HUE8_9ACTN</name>
<dbReference type="RefSeq" id="WP_279948208.1">
    <property type="nucleotide sequence ID" value="NZ_BAABEN010000002.1"/>
</dbReference>
<dbReference type="Proteomes" id="UP001607069">
    <property type="component" value="Unassembled WGS sequence"/>
</dbReference>
<evidence type="ECO:0000313" key="2">
    <source>
        <dbReference type="EMBL" id="MFH0249504.1"/>
    </source>
</evidence>
<accession>A0ABW7HUE8</accession>
<protein>
    <recommendedName>
        <fullName evidence="4">SpdB protein</fullName>
    </recommendedName>
</protein>
<keyword evidence="1" id="KW-0812">Transmembrane</keyword>
<reference evidence="2 3" key="1">
    <citation type="submission" date="2024-10" db="EMBL/GenBank/DDBJ databases">
        <authorList>
            <person name="Cho J.-C."/>
        </authorList>
    </citation>
    <scope>NUCLEOTIDE SEQUENCE [LARGE SCALE GENOMIC DNA]</scope>
    <source>
        <strain evidence="2 3">KCTC29696</strain>
    </source>
</reference>
<feature type="transmembrane region" description="Helical" evidence="1">
    <location>
        <begin position="66"/>
        <end position="92"/>
    </location>
</feature>
<organism evidence="2 3">
    <name type="scientific">Streptomyces chitinivorans</name>
    <dbReference type="NCBI Taxonomy" id="1257027"/>
    <lineage>
        <taxon>Bacteria</taxon>
        <taxon>Bacillati</taxon>
        <taxon>Actinomycetota</taxon>
        <taxon>Actinomycetes</taxon>
        <taxon>Kitasatosporales</taxon>
        <taxon>Streptomycetaceae</taxon>
        <taxon>Streptomyces</taxon>
    </lineage>
</organism>
<evidence type="ECO:0000256" key="1">
    <source>
        <dbReference type="SAM" id="Phobius"/>
    </source>
</evidence>
<sequence>MSHEIEKAAADAVQAAQQSEQYALLLAAVQAAQAQQQAPCQHAHPVPAPRPSSAGKWVAAGVGGSVFLLAVAVSAVAVAVSAVALTVCLLVLRSVWQDIRREREERRG</sequence>
<gene>
    <name evidence="2" type="ORF">ACG5V6_14925</name>
</gene>
<keyword evidence="1" id="KW-1133">Transmembrane helix</keyword>
<proteinExistence type="predicted"/>
<dbReference type="EMBL" id="JBIHMK010000051">
    <property type="protein sequence ID" value="MFH0249504.1"/>
    <property type="molecule type" value="Genomic_DNA"/>
</dbReference>